<dbReference type="AlphaFoldDB" id="A0A450SAS2"/>
<dbReference type="Pfam" id="PF00078">
    <property type="entry name" value="RVT_1"/>
    <property type="match status" value="1"/>
</dbReference>
<keyword evidence="3" id="KW-0808">Transferase</keyword>
<protein>
    <submittedName>
        <fullName evidence="3">Retron-type reverse transcriptase</fullName>
    </submittedName>
</protein>
<reference evidence="3" key="1">
    <citation type="submission" date="2019-02" db="EMBL/GenBank/DDBJ databases">
        <authorList>
            <person name="Gruber-Vodicka R. H."/>
            <person name="Seah K. B. B."/>
        </authorList>
    </citation>
    <scope>NUCLEOTIDE SEQUENCE</scope>
    <source>
        <strain evidence="3">BECK_BZ15</strain>
    </source>
</reference>
<dbReference type="PANTHER" id="PTHR34047:SF8">
    <property type="entry name" value="PROTEIN YKFC"/>
    <property type="match status" value="1"/>
</dbReference>
<dbReference type="InterPro" id="IPR043502">
    <property type="entry name" value="DNA/RNA_pol_sf"/>
</dbReference>
<name>A0A450SAS2_9GAMM</name>
<dbReference type="InterPro" id="IPR051083">
    <property type="entry name" value="GrpII_Intron_Splice-Mob/Def"/>
</dbReference>
<keyword evidence="3" id="KW-0548">Nucleotidyltransferase</keyword>
<feature type="domain" description="Reverse transcriptase" evidence="2">
    <location>
        <begin position="1"/>
        <end position="284"/>
    </location>
</feature>
<comment type="similarity">
    <text evidence="1">Belongs to the bacterial reverse transcriptase family.</text>
</comment>
<evidence type="ECO:0000259" key="2">
    <source>
        <dbReference type="PROSITE" id="PS50878"/>
    </source>
</evidence>
<dbReference type="PANTHER" id="PTHR34047">
    <property type="entry name" value="NUCLEAR INTRON MATURASE 1, MITOCHONDRIAL-RELATED"/>
    <property type="match status" value="1"/>
</dbReference>
<organism evidence="3">
    <name type="scientific">Candidatus Kentrum sp. FW</name>
    <dbReference type="NCBI Taxonomy" id="2126338"/>
    <lineage>
        <taxon>Bacteria</taxon>
        <taxon>Pseudomonadati</taxon>
        <taxon>Pseudomonadota</taxon>
        <taxon>Gammaproteobacteria</taxon>
        <taxon>Candidatus Kentrum</taxon>
    </lineage>
</organism>
<dbReference type="GO" id="GO:0003964">
    <property type="term" value="F:RNA-directed DNA polymerase activity"/>
    <property type="evidence" value="ECO:0007669"/>
    <property type="project" value="UniProtKB-KW"/>
</dbReference>
<keyword evidence="3" id="KW-0695">RNA-directed DNA polymerase</keyword>
<proteinExistence type="inferred from homology"/>
<gene>
    <name evidence="3" type="ORF">BECKFW1821A_GA0114235_102240</name>
</gene>
<dbReference type="CDD" id="cd01646">
    <property type="entry name" value="RT_Bac_retron_I"/>
    <property type="match status" value="1"/>
</dbReference>
<evidence type="ECO:0000313" key="3">
    <source>
        <dbReference type="EMBL" id="VFJ49283.1"/>
    </source>
</evidence>
<dbReference type="InterPro" id="IPR000477">
    <property type="entry name" value="RT_dom"/>
</dbReference>
<dbReference type="SUPFAM" id="SSF56672">
    <property type="entry name" value="DNA/RNA polymerases"/>
    <property type="match status" value="1"/>
</dbReference>
<dbReference type="EMBL" id="CAADEW010000022">
    <property type="protein sequence ID" value="VFJ49283.1"/>
    <property type="molecule type" value="Genomic_DNA"/>
</dbReference>
<accession>A0A450SAS2</accession>
<evidence type="ECO:0000256" key="1">
    <source>
        <dbReference type="ARBA" id="ARBA00034120"/>
    </source>
</evidence>
<dbReference type="PROSITE" id="PS50878">
    <property type="entry name" value="RT_POL"/>
    <property type="match status" value="1"/>
</dbReference>
<sequence>MKRIGNLWGKVTAFDNLYRAYRQARAGKGARSAVTRFELELEGNLFELQKALRTRTYRPGTYYLFEIYDRKPRTIAAAPFPDRVVHHALMNPIEPILDRRLIHDCYACRVGKGVHAAVRRYQAWARRYPYVLKVDVRKYFPSIDHDILKAKLRRRMKDRNVLWLFDTIIDSAPKAPSPGVLFPDDDLVTLMERRCGLPIGNLTSQFLGNLYLDDLDHYLKEVCGARAYLRYVDDLILLGDDKRYLRELKGEIDDFLIGERLRLHPDKVLVQPTNIGLDVLGYRVSPDRILLRRDNGYRYRRRLWAMQREYRRGGIAIGDVRASVAAWLGHIRHANSLGLCQAVLYPVSFTPGNGVG</sequence>